<dbReference type="PANTHER" id="PTHR33545">
    <property type="entry name" value="UPF0750 MEMBRANE PROTEIN YITT-RELATED"/>
    <property type="match status" value="1"/>
</dbReference>
<dbReference type="EMBL" id="JAPQES010000003">
    <property type="protein sequence ID" value="MCY6370944.1"/>
    <property type="molecule type" value="Genomic_DNA"/>
</dbReference>
<evidence type="ECO:0000313" key="9">
    <source>
        <dbReference type="Proteomes" id="UP001079657"/>
    </source>
</evidence>
<keyword evidence="9" id="KW-1185">Reference proteome</keyword>
<feature type="transmembrane region" description="Helical" evidence="6">
    <location>
        <begin position="109"/>
        <end position="130"/>
    </location>
</feature>
<dbReference type="CDD" id="cd16380">
    <property type="entry name" value="YitT_C"/>
    <property type="match status" value="1"/>
</dbReference>
<keyword evidence="4 6" id="KW-1133">Transmembrane helix</keyword>
<evidence type="ECO:0000313" key="8">
    <source>
        <dbReference type="EMBL" id="MCY6370944.1"/>
    </source>
</evidence>
<evidence type="ECO:0000256" key="2">
    <source>
        <dbReference type="ARBA" id="ARBA00022475"/>
    </source>
</evidence>
<dbReference type="Proteomes" id="UP001079657">
    <property type="component" value="Unassembled WGS sequence"/>
</dbReference>
<feature type="transmembrane region" description="Helical" evidence="6">
    <location>
        <begin position="7"/>
        <end position="27"/>
    </location>
</feature>
<dbReference type="InterPro" id="IPR015867">
    <property type="entry name" value="N-reg_PII/ATP_PRibTrfase_C"/>
</dbReference>
<sequence>MKQTTKEYCLLFLGCLLYSVGTSIFLIPANIGSGGATGIALCFNSLFKFPVGLTIIFVNLPLFIFGYKLLGKNFAFKSALIVFLSSIFIDYLNLILIPFNLKSIMSQDVMLSSIFCGITIGIGIALIFMAGGSTGGFDISAKIINNKFPSLSISNILLIQDILIYLFIAIVLGPRSVMYALIMSFVRTKSIDTLQEGISSSKQCMIICESPEEIISEIQSKLLRGITIIDAVGAYSNGNKKIIYVVIQNNQLSKLKKIVKHTDPNAFVTVSSVSDILGNYRQSSMSI</sequence>
<feature type="transmembrane region" description="Helical" evidence="6">
    <location>
        <begin position="47"/>
        <end position="67"/>
    </location>
</feature>
<dbReference type="Gene3D" id="3.30.70.120">
    <property type="match status" value="1"/>
</dbReference>
<feature type="transmembrane region" description="Helical" evidence="6">
    <location>
        <begin position="79"/>
        <end position="97"/>
    </location>
</feature>
<accession>A0ABT4CPG5</accession>
<gene>
    <name evidence="8" type="ORF">OXH55_09905</name>
</gene>
<dbReference type="Pfam" id="PF10035">
    <property type="entry name" value="DUF2179"/>
    <property type="match status" value="1"/>
</dbReference>
<dbReference type="PIRSF" id="PIRSF006483">
    <property type="entry name" value="Membrane_protein_YitT"/>
    <property type="match status" value="1"/>
</dbReference>
<dbReference type="RefSeq" id="WP_268049785.1">
    <property type="nucleotide sequence ID" value="NZ_JAPQES010000003.1"/>
</dbReference>
<keyword evidence="2" id="KW-1003">Cell membrane</keyword>
<evidence type="ECO:0000256" key="4">
    <source>
        <dbReference type="ARBA" id="ARBA00022989"/>
    </source>
</evidence>
<reference evidence="8" key="1">
    <citation type="submission" date="2022-12" db="EMBL/GenBank/DDBJ databases">
        <authorList>
            <person name="Wang J."/>
        </authorList>
    </citation>
    <scope>NUCLEOTIDE SEQUENCE</scope>
    <source>
        <strain evidence="8">HY-42-06</strain>
    </source>
</reference>
<organism evidence="8 9">
    <name type="scientific">Clostridium ganghwense</name>
    <dbReference type="NCBI Taxonomy" id="312089"/>
    <lineage>
        <taxon>Bacteria</taxon>
        <taxon>Bacillati</taxon>
        <taxon>Bacillota</taxon>
        <taxon>Clostridia</taxon>
        <taxon>Eubacteriales</taxon>
        <taxon>Clostridiaceae</taxon>
        <taxon>Clostridium</taxon>
    </lineage>
</organism>
<dbReference type="InterPro" id="IPR051461">
    <property type="entry name" value="UPF0750_membrane"/>
</dbReference>
<keyword evidence="5 6" id="KW-0472">Membrane</keyword>
<dbReference type="PANTHER" id="PTHR33545:SF5">
    <property type="entry name" value="UPF0750 MEMBRANE PROTEIN YITT"/>
    <property type="match status" value="1"/>
</dbReference>
<name>A0ABT4CPG5_9CLOT</name>
<keyword evidence="3 6" id="KW-0812">Transmembrane</keyword>
<evidence type="ECO:0000259" key="7">
    <source>
        <dbReference type="Pfam" id="PF10035"/>
    </source>
</evidence>
<feature type="transmembrane region" description="Helical" evidence="6">
    <location>
        <begin position="151"/>
        <end position="173"/>
    </location>
</feature>
<proteinExistence type="predicted"/>
<evidence type="ECO:0000256" key="6">
    <source>
        <dbReference type="SAM" id="Phobius"/>
    </source>
</evidence>
<dbReference type="InterPro" id="IPR003740">
    <property type="entry name" value="YitT"/>
</dbReference>
<evidence type="ECO:0000256" key="3">
    <source>
        <dbReference type="ARBA" id="ARBA00022692"/>
    </source>
</evidence>
<comment type="subcellular location">
    <subcellularLocation>
        <location evidence="1">Cell membrane</location>
        <topology evidence="1">Multi-pass membrane protein</topology>
    </subcellularLocation>
</comment>
<comment type="caution">
    <text evidence="8">The sequence shown here is derived from an EMBL/GenBank/DDBJ whole genome shotgun (WGS) entry which is preliminary data.</text>
</comment>
<dbReference type="Pfam" id="PF02588">
    <property type="entry name" value="YitT_membrane"/>
    <property type="match status" value="1"/>
</dbReference>
<dbReference type="InterPro" id="IPR019264">
    <property type="entry name" value="DUF2179"/>
</dbReference>
<evidence type="ECO:0000256" key="5">
    <source>
        <dbReference type="ARBA" id="ARBA00023136"/>
    </source>
</evidence>
<protein>
    <submittedName>
        <fullName evidence="8">YitT family protein</fullName>
    </submittedName>
</protein>
<evidence type="ECO:0000256" key="1">
    <source>
        <dbReference type="ARBA" id="ARBA00004651"/>
    </source>
</evidence>
<feature type="domain" description="DUF2179" evidence="7">
    <location>
        <begin position="224"/>
        <end position="278"/>
    </location>
</feature>